<accession>A0A239CC63</accession>
<feature type="domain" description="Teneurin-like YD-shell" evidence="3">
    <location>
        <begin position="5"/>
        <end position="279"/>
    </location>
</feature>
<dbReference type="InterPro" id="IPR006530">
    <property type="entry name" value="YD"/>
</dbReference>
<dbReference type="Proteomes" id="UP000198324">
    <property type="component" value="Unassembled WGS sequence"/>
</dbReference>
<evidence type="ECO:0000259" key="3">
    <source>
        <dbReference type="Pfam" id="PF25023"/>
    </source>
</evidence>
<sequence length="420" mass="47627">MSSPSISVRCDERGRIAERTLNFGGESEIRRYAYDSAGRLARVTDGSGGLLESYQYDHQGRRLADINPQRFRGERRYSYLSGNRLGQAGSVQYSHDKAGFRNLKVEATSSNPRETRYQYEPSGLLLAVELPEGRRIEYTHDAKGQRTEKRMDGRLVEVYRWLDALRLEEFFDGTRWWRLAYDSERPGRGSRTPVGVTNGDDSYLLCCDQVGTPLTLVTVDGHIVQKMQYDSFGNQLQVRGEVVRLPFGFAGGLFDADTGLTRFVWRDYDADTGRFTALDPMGAKGGDDDWYGYCVDDPVNRVDAWGLWSLFGFGAEEQKSDEENTEQSRTDRDDNPYCKVYPCDDNGTMQGDYKPIDIHPGAKPFLLDFSAPVPKSVTDFLGMTSKDDTKEKRVPLLPDPLVYPFEKIYERNKEAQGDGK</sequence>
<dbReference type="EMBL" id="FZOC01000007">
    <property type="protein sequence ID" value="SNS17559.1"/>
    <property type="molecule type" value="Genomic_DNA"/>
</dbReference>
<dbReference type="NCBIfam" id="TIGR01643">
    <property type="entry name" value="YD_repeat_2x"/>
    <property type="match status" value="1"/>
</dbReference>
<dbReference type="RefSeq" id="WP_179217063.1">
    <property type="nucleotide sequence ID" value="NZ_FZOC01000007.1"/>
</dbReference>
<dbReference type="InterPro" id="IPR022385">
    <property type="entry name" value="Rhs_assc_core"/>
</dbReference>
<keyword evidence="1" id="KW-0677">Repeat</keyword>
<dbReference type="NCBIfam" id="TIGR03696">
    <property type="entry name" value="Rhs_assc_core"/>
    <property type="match status" value="1"/>
</dbReference>
<gene>
    <name evidence="4" type="ORF">SAMN04488503_3060</name>
</gene>
<feature type="region of interest" description="Disordered" evidence="2">
    <location>
        <begin position="318"/>
        <end position="337"/>
    </location>
</feature>
<dbReference type="Pfam" id="PF25023">
    <property type="entry name" value="TEN_YD-shell"/>
    <property type="match status" value="1"/>
</dbReference>
<dbReference type="AlphaFoldDB" id="A0A239CC63"/>
<dbReference type="Gene3D" id="2.180.10.10">
    <property type="entry name" value="RHS repeat-associated core"/>
    <property type="match status" value="1"/>
</dbReference>
<dbReference type="PANTHER" id="PTHR32305:SF15">
    <property type="entry name" value="PROTEIN RHSA-RELATED"/>
    <property type="match status" value="1"/>
</dbReference>
<evidence type="ECO:0000256" key="2">
    <source>
        <dbReference type="SAM" id="MobiDB-lite"/>
    </source>
</evidence>
<feature type="compositionally biased region" description="Basic and acidic residues" evidence="2">
    <location>
        <begin position="318"/>
        <end position="336"/>
    </location>
</feature>
<organism evidence="4 5">
    <name type="scientific">Humidesulfovibrio mexicanus</name>
    <dbReference type="NCBI Taxonomy" id="147047"/>
    <lineage>
        <taxon>Bacteria</taxon>
        <taxon>Pseudomonadati</taxon>
        <taxon>Thermodesulfobacteriota</taxon>
        <taxon>Desulfovibrionia</taxon>
        <taxon>Desulfovibrionales</taxon>
        <taxon>Desulfovibrionaceae</taxon>
        <taxon>Humidesulfovibrio</taxon>
    </lineage>
</organism>
<dbReference type="InterPro" id="IPR056823">
    <property type="entry name" value="TEN-like_YD-shell"/>
</dbReference>
<name>A0A239CC63_9BACT</name>
<protein>
    <submittedName>
        <fullName evidence="4">RHS repeat-associated core domain-containing protein</fullName>
    </submittedName>
</protein>
<dbReference type="InterPro" id="IPR050708">
    <property type="entry name" value="T6SS_VgrG/RHS"/>
</dbReference>
<evidence type="ECO:0000313" key="4">
    <source>
        <dbReference type="EMBL" id="SNS17559.1"/>
    </source>
</evidence>
<proteinExistence type="predicted"/>
<dbReference type="PANTHER" id="PTHR32305">
    <property type="match status" value="1"/>
</dbReference>
<evidence type="ECO:0000313" key="5">
    <source>
        <dbReference type="Proteomes" id="UP000198324"/>
    </source>
</evidence>
<reference evidence="4 5" key="1">
    <citation type="submission" date="2017-06" db="EMBL/GenBank/DDBJ databases">
        <authorList>
            <person name="Kim H.J."/>
            <person name="Triplett B.A."/>
        </authorList>
    </citation>
    <scope>NUCLEOTIDE SEQUENCE [LARGE SCALE GENOMIC DNA]</scope>
    <source>
        <strain evidence="4 5">DSM 13116</strain>
    </source>
</reference>
<evidence type="ECO:0000256" key="1">
    <source>
        <dbReference type="ARBA" id="ARBA00022737"/>
    </source>
</evidence>
<keyword evidence="5" id="KW-1185">Reference proteome</keyword>